<proteinExistence type="predicted"/>
<dbReference type="GeneID" id="37109608"/>
<dbReference type="Pfam" id="PF00172">
    <property type="entry name" value="Zn_clus"/>
    <property type="match status" value="1"/>
</dbReference>
<gene>
    <name evidence="8" type="ORF">BO94DRAFT_428520</name>
</gene>
<dbReference type="RefSeq" id="XP_025461355.1">
    <property type="nucleotide sequence ID" value="XM_025607465.1"/>
</dbReference>
<evidence type="ECO:0000256" key="5">
    <source>
        <dbReference type="ARBA" id="ARBA00023242"/>
    </source>
</evidence>
<dbReference type="GO" id="GO:0003677">
    <property type="term" value="F:DNA binding"/>
    <property type="evidence" value="ECO:0007669"/>
    <property type="project" value="UniProtKB-KW"/>
</dbReference>
<dbReference type="STRING" id="1450535.A0A317UYB7"/>
<dbReference type="PROSITE" id="PS00463">
    <property type="entry name" value="ZN2_CY6_FUNGAL_1"/>
    <property type="match status" value="1"/>
</dbReference>
<dbReference type="EMBL" id="MSFK01000065">
    <property type="protein sequence ID" value="PWY64980.1"/>
    <property type="molecule type" value="Genomic_DNA"/>
</dbReference>
<evidence type="ECO:0000259" key="7">
    <source>
        <dbReference type="PROSITE" id="PS50048"/>
    </source>
</evidence>
<dbReference type="OrthoDB" id="3266505at2759"/>
<keyword evidence="4" id="KW-0804">Transcription</keyword>
<keyword evidence="1" id="KW-0479">Metal-binding</keyword>
<dbReference type="Gene3D" id="4.10.240.10">
    <property type="entry name" value="Zn(2)-C6 fungal-type DNA-binding domain"/>
    <property type="match status" value="1"/>
</dbReference>
<feature type="non-terminal residue" evidence="8">
    <location>
        <position position="1"/>
    </location>
</feature>
<dbReference type="Pfam" id="PF04082">
    <property type="entry name" value="Fungal_trans"/>
    <property type="match status" value="1"/>
</dbReference>
<feature type="compositionally biased region" description="Polar residues" evidence="6">
    <location>
        <begin position="111"/>
        <end position="124"/>
    </location>
</feature>
<dbReference type="GO" id="GO:0006351">
    <property type="term" value="P:DNA-templated transcription"/>
    <property type="evidence" value="ECO:0007669"/>
    <property type="project" value="InterPro"/>
</dbReference>
<protein>
    <recommendedName>
        <fullName evidence="7">Zn(2)-C6 fungal-type domain-containing protein</fullName>
    </recommendedName>
</protein>
<keyword evidence="9" id="KW-1185">Reference proteome</keyword>
<evidence type="ECO:0000256" key="3">
    <source>
        <dbReference type="ARBA" id="ARBA00023125"/>
    </source>
</evidence>
<organism evidence="8 9">
    <name type="scientific">Aspergillus sclerotioniger CBS 115572</name>
    <dbReference type="NCBI Taxonomy" id="1450535"/>
    <lineage>
        <taxon>Eukaryota</taxon>
        <taxon>Fungi</taxon>
        <taxon>Dikarya</taxon>
        <taxon>Ascomycota</taxon>
        <taxon>Pezizomycotina</taxon>
        <taxon>Eurotiomycetes</taxon>
        <taxon>Eurotiomycetidae</taxon>
        <taxon>Eurotiales</taxon>
        <taxon>Aspergillaceae</taxon>
        <taxon>Aspergillus</taxon>
        <taxon>Aspergillus subgen. Circumdati</taxon>
    </lineage>
</organism>
<name>A0A317UYB7_9EURO</name>
<accession>A0A317UYB7</accession>
<evidence type="ECO:0000256" key="1">
    <source>
        <dbReference type="ARBA" id="ARBA00022723"/>
    </source>
</evidence>
<dbReference type="SMART" id="SM00906">
    <property type="entry name" value="Fungal_trans"/>
    <property type="match status" value="1"/>
</dbReference>
<dbReference type="SUPFAM" id="SSF57701">
    <property type="entry name" value="Zn2/Cys6 DNA-binding domain"/>
    <property type="match status" value="1"/>
</dbReference>
<dbReference type="InterPro" id="IPR007219">
    <property type="entry name" value="XnlR_reg_dom"/>
</dbReference>
<dbReference type="AlphaFoldDB" id="A0A317UYB7"/>
<keyword evidence="5" id="KW-0539">Nucleus</keyword>
<dbReference type="InterPro" id="IPR036864">
    <property type="entry name" value="Zn2-C6_fun-type_DNA-bd_sf"/>
</dbReference>
<evidence type="ECO:0000256" key="4">
    <source>
        <dbReference type="ARBA" id="ARBA00023163"/>
    </source>
</evidence>
<dbReference type="PANTHER" id="PTHR46910">
    <property type="entry name" value="TRANSCRIPTION FACTOR PDR1"/>
    <property type="match status" value="1"/>
</dbReference>
<dbReference type="GO" id="GO:0008270">
    <property type="term" value="F:zinc ion binding"/>
    <property type="evidence" value="ECO:0007669"/>
    <property type="project" value="InterPro"/>
</dbReference>
<dbReference type="Proteomes" id="UP000246702">
    <property type="component" value="Unassembled WGS sequence"/>
</dbReference>
<evidence type="ECO:0000256" key="2">
    <source>
        <dbReference type="ARBA" id="ARBA00023015"/>
    </source>
</evidence>
<reference evidence="8 9" key="1">
    <citation type="submission" date="2016-12" db="EMBL/GenBank/DDBJ databases">
        <title>The genomes of Aspergillus section Nigri reveals drivers in fungal speciation.</title>
        <authorList>
            <consortium name="DOE Joint Genome Institute"/>
            <person name="Vesth T.C."/>
            <person name="Nybo J."/>
            <person name="Theobald S."/>
            <person name="Brandl J."/>
            <person name="Frisvad J.C."/>
            <person name="Nielsen K.F."/>
            <person name="Lyhne E.K."/>
            <person name="Kogle M.E."/>
            <person name="Kuo A."/>
            <person name="Riley R."/>
            <person name="Clum A."/>
            <person name="Nolan M."/>
            <person name="Lipzen A."/>
            <person name="Salamov A."/>
            <person name="Henrissat B."/>
            <person name="Wiebenga A."/>
            <person name="De Vries R.P."/>
            <person name="Grigoriev I.V."/>
            <person name="Mortensen U.H."/>
            <person name="Andersen M.R."/>
            <person name="Baker S.E."/>
        </authorList>
    </citation>
    <scope>NUCLEOTIDE SEQUENCE [LARGE SCALE GENOMIC DNA]</scope>
    <source>
        <strain evidence="8 9">CBS 115572</strain>
    </source>
</reference>
<dbReference type="PROSITE" id="PS50048">
    <property type="entry name" value="ZN2_CY6_FUNGAL_2"/>
    <property type="match status" value="1"/>
</dbReference>
<dbReference type="GO" id="GO:0009893">
    <property type="term" value="P:positive regulation of metabolic process"/>
    <property type="evidence" value="ECO:0007669"/>
    <property type="project" value="UniProtKB-ARBA"/>
</dbReference>
<comment type="caution">
    <text evidence="8">The sequence shown here is derived from an EMBL/GenBank/DDBJ whole genome shotgun (WGS) entry which is preliminary data.</text>
</comment>
<keyword evidence="3" id="KW-0238">DNA-binding</keyword>
<evidence type="ECO:0000313" key="8">
    <source>
        <dbReference type="EMBL" id="PWY64980.1"/>
    </source>
</evidence>
<feature type="region of interest" description="Disordered" evidence="6">
    <location>
        <begin position="53"/>
        <end position="127"/>
    </location>
</feature>
<evidence type="ECO:0000313" key="9">
    <source>
        <dbReference type="Proteomes" id="UP000246702"/>
    </source>
</evidence>
<evidence type="ECO:0000256" key="6">
    <source>
        <dbReference type="SAM" id="MobiDB-lite"/>
    </source>
</evidence>
<keyword evidence="2" id="KW-0805">Transcription regulation</keyword>
<sequence>SCAVCRRKKVKCSGSCPCDYCRKRDLECHLPRSRRRVYSVEYVQEMKSRLAQYEKSNQAQTPCVPAGSTRPSGADRVSSATGSPHDFASASSAPPPVTRDSPVYEPRHYSSAPNSDMRQDQNGEPSLPECMIMIDTPMSSTHIFGSRIQDMLNESPRGREKNLIPAAEKNTGASKGTSHCYIAPTSTTASPELPAREDAHRLLEAVDFFIGHTQHYFDIRELADHVDLFYQGQLCSSPTGRLFHLKILLVLAVGKLILGESDDCSLTPGNSLFLSAQTLLPNLSDLYKSERHGVEVLGLVAFYMQSTNRKDEAYLYINSALRLAITHGIHRMGDGSDRFQSEKTHLNRLWWTIYVNEKRLAAATGNPSSTNHDFANPEKPQKAFGFVPASPLRLNIVIAEATGRILNTLYRRNGQTEAEVIPNIHSIIHDLQRISRELPLGFPKAINSLTPRLSMRTSASLHLMLYQQAILLTIRPIMLHVARLILRRNEPIYHSSITTFSIGRLFWTGTEAARRLLEIALVLKREGILAIFGFIDLDATFSAAFVMLLTAIFNTISDDNDHGQAFTPSPGLSEALEVLRYLSNRGNPFAMERLRELEKAW</sequence>
<feature type="non-terminal residue" evidence="8">
    <location>
        <position position="601"/>
    </location>
</feature>
<dbReference type="CDD" id="cd00067">
    <property type="entry name" value="GAL4"/>
    <property type="match status" value="1"/>
</dbReference>
<dbReference type="InterPro" id="IPR050987">
    <property type="entry name" value="AtrR-like"/>
</dbReference>
<feature type="domain" description="Zn(2)-C6 fungal-type" evidence="7">
    <location>
        <begin position="1"/>
        <end position="30"/>
    </location>
</feature>
<dbReference type="GO" id="GO:0000981">
    <property type="term" value="F:DNA-binding transcription factor activity, RNA polymerase II-specific"/>
    <property type="evidence" value="ECO:0007669"/>
    <property type="project" value="InterPro"/>
</dbReference>
<dbReference type="InterPro" id="IPR001138">
    <property type="entry name" value="Zn2Cys6_DnaBD"/>
</dbReference>
<dbReference type="PANTHER" id="PTHR46910:SF32">
    <property type="entry name" value="TRANSCRIPTION FACTOR DOMAIN-CONTAINING PROTEIN-RELATED"/>
    <property type="match status" value="1"/>
</dbReference>
<dbReference type="CDD" id="cd12148">
    <property type="entry name" value="fungal_TF_MHR"/>
    <property type="match status" value="1"/>
</dbReference>